<reference evidence="2 3" key="1">
    <citation type="submission" date="2024-06" db="EMBL/GenBank/DDBJ databases">
        <title>The Natural Products Discovery Center: Release of the First 8490 Sequenced Strains for Exploring Actinobacteria Biosynthetic Diversity.</title>
        <authorList>
            <person name="Kalkreuter E."/>
            <person name="Kautsar S.A."/>
            <person name="Yang D."/>
            <person name="Bader C.D."/>
            <person name="Teijaro C.N."/>
            <person name="Fluegel L."/>
            <person name="Davis C.M."/>
            <person name="Simpson J.R."/>
            <person name="Lauterbach L."/>
            <person name="Steele A.D."/>
            <person name="Gui C."/>
            <person name="Meng S."/>
            <person name="Li G."/>
            <person name="Viehrig K."/>
            <person name="Ye F."/>
            <person name="Su P."/>
            <person name="Kiefer A.F."/>
            <person name="Nichols A."/>
            <person name="Cepeda A.J."/>
            <person name="Yan W."/>
            <person name="Fan B."/>
            <person name="Jiang Y."/>
            <person name="Adhikari A."/>
            <person name="Zheng C.-J."/>
            <person name="Schuster L."/>
            <person name="Cowan T.M."/>
            <person name="Smanski M.J."/>
            <person name="Chevrette M.G."/>
            <person name="De Carvalho L.P.S."/>
            <person name="Shen B."/>
        </authorList>
    </citation>
    <scope>NUCLEOTIDE SEQUENCE [LARGE SCALE GENOMIC DNA]</scope>
    <source>
        <strain evidence="2 3">NPDC049574</strain>
    </source>
</reference>
<name>A0ABV3HCN5_9ACTN</name>
<feature type="transmembrane region" description="Helical" evidence="1">
    <location>
        <begin position="46"/>
        <end position="65"/>
    </location>
</feature>
<gene>
    <name evidence="2" type="ORF">AB0K40_32715</name>
</gene>
<feature type="transmembrane region" description="Helical" evidence="1">
    <location>
        <begin position="101"/>
        <end position="120"/>
    </location>
</feature>
<proteinExistence type="predicted"/>
<protein>
    <recommendedName>
        <fullName evidence="4">DUF2568 domain-containing protein</fullName>
    </recommendedName>
</protein>
<dbReference type="EMBL" id="JBFARM010000010">
    <property type="protein sequence ID" value="MEV4290296.1"/>
    <property type="molecule type" value="Genomic_DNA"/>
</dbReference>
<dbReference type="RefSeq" id="WP_364457155.1">
    <property type="nucleotide sequence ID" value="NZ_JBFARM010000010.1"/>
</dbReference>
<organism evidence="2 3">
    <name type="scientific">Nonomuraea bangladeshensis</name>
    <dbReference type="NCBI Taxonomy" id="404385"/>
    <lineage>
        <taxon>Bacteria</taxon>
        <taxon>Bacillati</taxon>
        <taxon>Actinomycetota</taxon>
        <taxon>Actinomycetes</taxon>
        <taxon>Streptosporangiales</taxon>
        <taxon>Streptosporangiaceae</taxon>
        <taxon>Nonomuraea</taxon>
    </lineage>
</organism>
<dbReference type="Proteomes" id="UP001552427">
    <property type="component" value="Unassembled WGS sequence"/>
</dbReference>
<keyword evidence="3" id="KW-1185">Reference proteome</keyword>
<comment type="caution">
    <text evidence="2">The sequence shown here is derived from an EMBL/GenBank/DDBJ whole genome shotgun (WGS) entry which is preliminary data.</text>
</comment>
<feature type="transmembrane region" description="Helical" evidence="1">
    <location>
        <begin position="21"/>
        <end position="40"/>
    </location>
</feature>
<feature type="transmembrane region" description="Helical" evidence="1">
    <location>
        <begin position="77"/>
        <end position="95"/>
    </location>
</feature>
<keyword evidence="1" id="KW-0812">Transmembrane</keyword>
<sequence length="130" mass="13765">MAESYRVEAIPQPVSLARICMWVQAGLGTVGLLLLLTLVGGMEADAAGAAVLLFAVPVGAILLIGFAASRMTSRRRWVRVAGLVVESLLVLNGLWSLLGEVSVGTLANMALAAAVVWLLFTRQSAAWFDR</sequence>
<evidence type="ECO:0000256" key="1">
    <source>
        <dbReference type="SAM" id="Phobius"/>
    </source>
</evidence>
<evidence type="ECO:0008006" key="4">
    <source>
        <dbReference type="Google" id="ProtNLM"/>
    </source>
</evidence>
<accession>A0ABV3HCN5</accession>
<evidence type="ECO:0000313" key="3">
    <source>
        <dbReference type="Proteomes" id="UP001552427"/>
    </source>
</evidence>
<keyword evidence="1" id="KW-1133">Transmembrane helix</keyword>
<evidence type="ECO:0000313" key="2">
    <source>
        <dbReference type="EMBL" id="MEV4290296.1"/>
    </source>
</evidence>
<keyword evidence="1" id="KW-0472">Membrane</keyword>